<name>A0A934IFF9_9RHOB</name>
<organism evidence="2 3">
    <name type="scientific">Palleronia pontilimi</name>
    <dbReference type="NCBI Taxonomy" id="1964209"/>
    <lineage>
        <taxon>Bacteria</taxon>
        <taxon>Pseudomonadati</taxon>
        <taxon>Pseudomonadota</taxon>
        <taxon>Alphaproteobacteria</taxon>
        <taxon>Rhodobacterales</taxon>
        <taxon>Roseobacteraceae</taxon>
        <taxon>Palleronia</taxon>
    </lineage>
</organism>
<feature type="transmembrane region" description="Helical" evidence="1">
    <location>
        <begin position="12"/>
        <end position="30"/>
    </location>
</feature>
<evidence type="ECO:0000313" key="2">
    <source>
        <dbReference type="EMBL" id="MBJ3762147.1"/>
    </source>
</evidence>
<dbReference type="RefSeq" id="WP_198915326.1">
    <property type="nucleotide sequence ID" value="NZ_JAEKPD010000005.1"/>
</dbReference>
<dbReference type="EMBL" id="JAEKPD010000005">
    <property type="protein sequence ID" value="MBJ3762147.1"/>
    <property type="molecule type" value="Genomic_DNA"/>
</dbReference>
<dbReference type="AlphaFoldDB" id="A0A934IFF9"/>
<evidence type="ECO:0000256" key="1">
    <source>
        <dbReference type="SAM" id="Phobius"/>
    </source>
</evidence>
<accession>A0A934IFF9</accession>
<evidence type="ECO:0000313" key="3">
    <source>
        <dbReference type="Proteomes" id="UP000642488"/>
    </source>
</evidence>
<dbReference type="Proteomes" id="UP000642488">
    <property type="component" value="Unassembled WGS sequence"/>
</dbReference>
<protein>
    <submittedName>
        <fullName evidence="2">GlsB/YeaQ/YmgE family stress response membrane protein</fullName>
    </submittedName>
</protein>
<reference evidence="2" key="1">
    <citation type="submission" date="2020-12" db="EMBL/GenBank/DDBJ databases">
        <title>Bacterial taxonomy.</title>
        <authorList>
            <person name="Pan X."/>
        </authorList>
    </citation>
    <scope>NUCLEOTIDE SEQUENCE</scope>
    <source>
        <strain evidence="2">KCTC 52957</strain>
    </source>
</reference>
<gene>
    <name evidence="2" type="ORF">ILP92_05250</name>
</gene>
<keyword evidence="3" id="KW-1185">Reference proteome</keyword>
<feature type="transmembrane region" description="Helical" evidence="1">
    <location>
        <begin position="66"/>
        <end position="88"/>
    </location>
</feature>
<keyword evidence="1" id="KW-1133">Transmembrane helix</keyword>
<keyword evidence="1" id="KW-0472">Membrane</keyword>
<sequence length="93" mass="9093">MEQVLDVIGATALILLVVIGAVAGLIAGAVAGRRKLLYLAAGIVGAVALPFVLAALGLGVLAAGGLLVIAIVALVGAVLLLAVVRALFGDRRS</sequence>
<proteinExistence type="predicted"/>
<feature type="transmembrane region" description="Helical" evidence="1">
    <location>
        <begin position="37"/>
        <end position="60"/>
    </location>
</feature>
<comment type="caution">
    <text evidence="2">The sequence shown here is derived from an EMBL/GenBank/DDBJ whole genome shotgun (WGS) entry which is preliminary data.</text>
</comment>
<keyword evidence="1" id="KW-0812">Transmembrane</keyword>